<evidence type="ECO:0000256" key="1">
    <source>
        <dbReference type="SAM" id="Phobius"/>
    </source>
</evidence>
<keyword evidence="1" id="KW-1133">Transmembrane helix</keyword>
<feature type="transmembrane region" description="Helical" evidence="1">
    <location>
        <begin position="26"/>
        <end position="45"/>
    </location>
</feature>
<protein>
    <recommendedName>
        <fullName evidence="2">DUF7847 domain-containing protein</fullName>
    </recommendedName>
</protein>
<keyword evidence="1" id="KW-0812">Transmembrane</keyword>
<dbReference type="Proteomes" id="UP001157137">
    <property type="component" value="Unassembled WGS sequence"/>
</dbReference>
<feature type="transmembrane region" description="Helical" evidence="1">
    <location>
        <begin position="181"/>
        <end position="202"/>
    </location>
</feature>
<dbReference type="InterPro" id="IPR057169">
    <property type="entry name" value="DUF7847"/>
</dbReference>
<feature type="transmembrane region" description="Helical" evidence="1">
    <location>
        <begin position="134"/>
        <end position="161"/>
    </location>
</feature>
<dbReference type="EMBL" id="FNOJ01000001">
    <property type="protein sequence ID" value="SDW04999.1"/>
    <property type="molecule type" value="Genomic_DNA"/>
</dbReference>
<feature type="transmembrane region" description="Helical" evidence="1">
    <location>
        <begin position="259"/>
        <end position="282"/>
    </location>
</feature>
<keyword evidence="5" id="KW-1185">Reference proteome</keyword>
<dbReference type="Pfam" id="PF25231">
    <property type="entry name" value="DUF7847"/>
    <property type="match status" value="1"/>
</dbReference>
<evidence type="ECO:0000313" key="5">
    <source>
        <dbReference type="Proteomes" id="UP000182589"/>
    </source>
</evidence>
<accession>A0A1H2QF03</accession>
<keyword evidence="1" id="KW-0472">Membrane</keyword>
<gene>
    <name evidence="3" type="ORF">Heshes_03780</name>
    <name evidence="4" type="ORF">SAMN04489725_101204</name>
</gene>
<dbReference type="Proteomes" id="UP000182589">
    <property type="component" value="Unassembled WGS sequence"/>
</dbReference>
<feature type="transmembrane region" description="Helical" evidence="1">
    <location>
        <begin position="82"/>
        <end position="105"/>
    </location>
</feature>
<reference evidence="5" key="2">
    <citation type="submission" date="2016-10" db="EMBL/GenBank/DDBJ databases">
        <authorList>
            <person name="Varghese N."/>
        </authorList>
    </citation>
    <scope>NUCLEOTIDE SEQUENCE [LARGE SCALE GENOMIC DNA]</scope>
    <source>
        <strain evidence="5">DSM 12489</strain>
    </source>
</reference>
<feature type="domain" description="DUF7847" evidence="2">
    <location>
        <begin position="77"/>
        <end position="282"/>
    </location>
</feature>
<reference evidence="4" key="1">
    <citation type="submission" date="2016-10" db="EMBL/GenBank/DDBJ databases">
        <authorList>
            <person name="de Groot N.N."/>
        </authorList>
    </citation>
    <scope>NUCLEOTIDE SEQUENCE [LARGE SCALE GENOMIC DNA]</scope>
    <source>
        <strain evidence="4">DSM 12489</strain>
    </source>
</reference>
<organism evidence="4 5">
    <name type="scientific">Alicyclobacillus hesperidum</name>
    <dbReference type="NCBI Taxonomy" id="89784"/>
    <lineage>
        <taxon>Bacteria</taxon>
        <taxon>Bacillati</taxon>
        <taxon>Bacillota</taxon>
        <taxon>Bacilli</taxon>
        <taxon>Bacillales</taxon>
        <taxon>Alicyclobacillaceae</taxon>
        <taxon>Alicyclobacillus</taxon>
    </lineage>
</organism>
<reference evidence="3" key="3">
    <citation type="submission" date="2023-02" db="EMBL/GenBank/DDBJ databases">
        <title>Proposal of a novel subspecies: Alicyclobacillus hesperidum subspecies aegle.</title>
        <authorList>
            <person name="Goto K."/>
            <person name="Fujii T."/>
            <person name="Yasui K."/>
            <person name="Mochida K."/>
            <person name="Kato-Tanaka Y."/>
            <person name="Morohoshi S."/>
            <person name="An S.Y."/>
            <person name="Kasai H."/>
            <person name="Yokota A."/>
        </authorList>
    </citation>
    <scope>NUCLEOTIDE SEQUENCE</scope>
    <source>
        <strain evidence="3">DSM 12766</strain>
    </source>
</reference>
<evidence type="ECO:0000259" key="2">
    <source>
        <dbReference type="Pfam" id="PF25231"/>
    </source>
</evidence>
<dbReference type="EMBL" id="BSRA01000002">
    <property type="protein sequence ID" value="GLV12694.1"/>
    <property type="molecule type" value="Genomic_DNA"/>
</dbReference>
<proteinExistence type="predicted"/>
<evidence type="ECO:0000313" key="3">
    <source>
        <dbReference type="EMBL" id="GLV12694.1"/>
    </source>
</evidence>
<sequence length="290" mass="32050">MPSHTSFTLRDVFQVSLAVYRRRFRTMMAASALILLPFQILNAYVQLRFLSSASMTDSSNWVSRLQSARTIGQMLHAIPAPYATWIPLLTLVYVLLVFPLMLAMVSRVVVGMIARGIDVPTADAGNDAFRRLPLVILTIVMTIVLYVVGSGIWTFAVSLLASLVAGISEALAYVVTVLGSLAYMIASLWFFLHALFLPVVVAEEGVGFFRAIRRCFRIARGDLWRLLGFFVLLFVICSIAQGVLTLFGDLLFPSSGGALLVSLLVSLLTTPFVYVAISVMYLDMRTRKHI</sequence>
<name>A0A1H2QF03_9BACL</name>
<feature type="transmembrane region" description="Helical" evidence="1">
    <location>
        <begin position="223"/>
        <end position="247"/>
    </location>
</feature>
<dbReference type="RefSeq" id="WP_074691265.1">
    <property type="nucleotide sequence ID" value="NZ_BSRA01000002.1"/>
</dbReference>
<dbReference type="AlphaFoldDB" id="A0A1H2QF03"/>
<evidence type="ECO:0000313" key="4">
    <source>
        <dbReference type="EMBL" id="SDW04999.1"/>
    </source>
</evidence>
<dbReference type="STRING" id="89784.SAMN04489725_101204"/>